<reference key="1">
    <citation type="submission" date="2010-11" db="EMBL/GenBank/DDBJ databases">
        <title>The complete sequence of chromosome of Isophaera pallida ATCC 43644.</title>
        <authorList>
            <consortium name="US DOE Joint Genome Institute (JGI-PGF)"/>
            <person name="Lucas S."/>
            <person name="Copeland A."/>
            <person name="Lapidus A."/>
            <person name="Bruce D."/>
            <person name="Goodwin L."/>
            <person name="Pitluck S."/>
            <person name="Kyrpides N."/>
            <person name="Mavromatis K."/>
            <person name="Pagani I."/>
            <person name="Ivanova N."/>
            <person name="Saunders E."/>
            <person name="Brettin T."/>
            <person name="Detter J.C."/>
            <person name="Han C."/>
            <person name="Tapia R."/>
            <person name="Land M."/>
            <person name="Hauser L."/>
            <person name="Markowitz V."/>
            <person name="Cheng J.-F."/>
            <person name="Hugenholtz P."/>
            <person name="Woyke T."/>
            <person name="Wu D."/>
            <person name="Eisen J.A."/>
        </authorList>
    </citation>
    <scope>NUCLEOTIDE SEQUENCE</scope>
    <source>
        <strain>ATCC 43644</strain>
    </source>
</reference>
<dbReference type="PIRSF" id="PIRSF006487">
    <property type="entry name" value="GcvT"/>
    <property type="match status" value="1"/>
</dbReference>
<evidence type="ECO:0000259" key="2">
    <source>
        <dbReference type="Pfam" id="PF01571"/>
    </source>
</evidence>
<dbReference type="AlphaFoldDB" id="E8QYT6"/>
<dbReference type="InterPro" id="IPR006222">
    <property type="entry name" value="GCVT_N"/>
</dbReference>
<dbReference type="InterPro" id="IPR017703">
    <property type="entry name" value="YgfZ/GCV_T_CS"/>
</dbReference>
<accession>E8QYT6</accession>
<dbReference type="PANTHER" id="PTHR22602:SF0">
    <property type="entry name" value="TRANSFERASE CAF17, MITOCHONDRIAL-RELATED"/>
    <property type="match status" value="1"/>
</dbReference>
<dbReference type="OrthoDB" id="9796287at2"/>
<dbReference type="InParanoid" id="E8QYT6"/>
<dbReference type="eggNOG" id="COG0354">
    <property type="taxonomic scope" value="Bacteria"/>
</dbReference>
<dbReference type="Proteomes" id="UP000008631">
    <property type="component" value="Chromosome"/>
</dbReference>
<dbReference type="GO" id="GO:0016226">
    <property type="term" value="P:iron-sulfur cluster assembly"/>
    <property type="evidence" value="ECO:0007669"/>
    <property type="project" value="TreeGrafter"/>
</dbReference>
<proteinExistence type="predicted"/>
<dbReference type="HOGENOM" id="CLU_007884_6_3_0"/>
<keyword evidence="5" id="KW-1185">Reference proteome</keyword>
<feature type="domain" description="CAF17 C-terminal" evidence="3">
    <location>
        <begin position="292"/>
        <end position="336"/>
    </location>
</feature>
<evidence type="ECO:0000256" key="1">
    <source>
        <dbReference type="ARBA" id="ARBA00022946"/>
    </source>
</evidence>
<dbReference type="InterPro" id="IPR027266">
    <property type="entry name" value="TrmE/GcvT-like"/>
</dbReference>
<gene>
    <name evidence="4" type="ordered locus">Isop_1488</name>
</gene>
<protein>
    <submittedName>
        <fullName evidence="4">Folate-binding protein YgfZ</fullName>
    </submittedName>
</protein>
<dbReference type="NCBIfam" id="TIGR03317">
    <property type="entry name" value="ygfZ_signature"/>
    <property type="match status" value="1"/>
</dbReference>
<keyword evidence="1" id="KW-0809">Transit peptide</keyword>
<name>E8QYT6_ISOPI</name>
<evidence type="ECO:0000313" key="5">
    <source>
        <dbReference type="Proteomes" id="UP000008631"/>
    </source>
</evidence>
<evidence type="ECO:0000313" key="4">
    <source>
        <dbReference type="EMBL" id="ADV62073.1"/>
    </source>
</evidence>
<dbReference type="RefSeq" id="WP_013564361.1">
    <property type="nucleotide sequence ID" value="NC_014962.1"/>
</dbReference>
<dbReference type="EMBL" id="CP002353">
    <property type="protein sequence ID" value="ADV62073.1"/>
    <property type="molecule type" value="Genomic_DNA"/>
</dbReference>
<dbReference type="SUPFAM" id="SSF103025">
    <property type="entry name" value="Folate-binding domain"/>
    <property type="match status" value="1"/>
</dbReference>
<dbReference type="InterPro" id="IPR057460">
    <property type="entry name" value="CAF17_C"/>
</dbReference>
<dbReference type="STRING" id="575540.Isop_1488"/>
<feature type="domain" description="GCVT N-terminal" evidence="2">
    <location>
        <begin position="27"/>
        <end position="143"/>
    </location>
</feature>
<organism evidence="4 5">
    <name type="scientific">Isosphaera pallida (strain ATCC 43644 / DSM 9630 / IS1B)</name>
    <dbReference type="NCBI Taxonomy" id="575540"/>
    <lineage>
        <taxon>Bacteria</taxon>
        <taxon>Pseudomonadati</taxon>
        <taxon>Planctomycetota</taxon>
        <taxon>Planctomycetia</taxon>
        <taxon>Isosphaerales</taxon>
        <taxon>Isosphaeraceae</taxon>
        <taxon>Isosphaera</taxon>
    </lineage>
</organism>
<dbReference type="KEGG" id="ipa:Isop_1488"/>
<dbReference type="PANTHER" id="PTHR22602">
    <property type="entry name" value="TRANSFERASE CAF17, MITOCHONDRIAL-RELATED"/>
    <property type="match status" value="1"/>
</dbReference>
<sequence length="388" mass="41969">MSFDDDPRDDDAPRPDLFLQALLHDAVWIERTDRTRIAFTGADRAKSLHNLTTQNITALKPGQGAEGFVTTPQGKTLALVTVHVDERDPILWVRSDAGVAGSVSSHFSKYCALDETTWTDHSASTTEFLILGPRAEEILERVGLRSTAGGSWAELMASPEGAIRNATLEGLAEVADPALSLPPRLIRERFGAHHGVTILTGLREAVTIRSRLAERAECAPMPPAKLEALRIEIGLPRFGVDLTADHLPQEFDRDARAINFTKGCYLGQETVARLDALGHVNKMLRHLKFHSVNAPLPPSGTTLMKDDRPVGTLTSVARLVDGSGVLGLGMVRIKQAPPGSTVVLTLDRPGGPSTWAMDILPLPRFDSLHPLDSQDEVTSGDSKVSNDA</sequence>
<reference evidence="4 5" key="2">
    <citation type="journal article" date="2011" name="Stand. Genomic Sci.">
        <title>Complete genome sequence of Isosphaera pallida type strain (IS1B).</title>
        <authorList>
            <consortium name="US DOE Joint Genome Institute (JGI-PGF)"/>
            <person name="Goker M."/>
            <person name="Cleland D."/>
            <person name="Saunders E."/>
            <person name="Lapidus A."/>
            <person name="Nolan M."/>
            <person name="Lucas S."/>
            <person name="Hammon N."/>
            <person name="Deshpande S."/>
            <person name="Cheng J.F."/>
            <person name="Tapia R."/>
            <person name="Han C."/>
            <person name="Goodwin L."/>
            <person name="Pitluck S."/>
            <person name="Liolios K."/>
            <person name="Pagani I."/>
            <person name="Ivanova N."/>
            <person name="Mavromatis K."/>
            <person name="Pati A."/>
            <person name="Chen A."/>
            <person name="Palaniappan K."/>
            <person name="Land M."/>
            <person name="Hauser L."/>
            <person name="Chang Y.J."/>
            <person name="Jeffries C.D."/>
            <person name="Detter J.C."/>
            <person name="Beck B."/>
            <person name="Woyke T."/>
            <person name="Bristow J."/>
            <person name="Eisen J.A."/>
            <person name="Markowitz V."/>
            <person name="Hugenholtz P."/>
            <person name="Kyrpides N.C."/>
            <person name="Klenk H.P."/>
        </authorList>
    </citation>
    <scope>NUCLEOTIDE SEQUENCE [LARGE SCALE GENOMIC DNA]</scope>
    <source>
        <strain evidence="5">ATCC 43644 / DSM 9630 / IS1B</strain>
    </source>
</reference>
<dbReference type="Pfam" id="PF25455">
    <property type="entry name" value="Beta-barrel_CAF17_C"/>
    <property type="match status" value="1"/>
</dbReference>
<dbReference type="InterPro" id="IPR045179">
    <property type="entry name" value="YgfZ/GcvT"/>
</dbReference>
<dbReference type="Gene3D" id="3.30.1360.120">
    <property type="entry name" value="Probable tRNA modification gtpase trme, domain 1"/>
    <property type="match status" value="1"/>
</dbReference>
<evidence type="ECO:0000259" key="3">
    <source>
        <dbReference type="Pfam" id="PF25455"/>
    </source>
</evidence>
<dbReference type="Pfam" id="PF01571">
    <property type="entry name" value="GCV_T"/>
    <property type="match status" value="1"/>
</dbReference>